<keyword evidence="10" id="KW-1185">Reference proteome</keyword>
<gene>
    <name evidence="9" type="ORF">SAMN02982922_5039</name>
</gene>
<dbReference type="Pfam" id="PF00732">
    <property type="entry name" value="GMC_oxred_N"/>
    <property type="match status" value="1"/>
</dbReference>
<dbReference type="InterPro" id="IPR000172">
    <property type="entry name" value="GMC_OxRdtase_N"/>
</dbReference>
<feature type="domain" description="Glucose-methanol-choline oxidoreductase N-terminal" evidence="8">
    <location>
        <begin position="258"/>
        <end position="272"/>
    </location>
</feature>
<dbReference type="PANTHER" id="PTHR11552:SF147">
    <property type="entry name" value="CHOLINE DEHYDROGENASE, MITOCHONDRIAL"/>
    <property type="match status" value="1"/>
</dbReference>
<dbReference type="Pfam" id="PF05199">
    <property type="entry name" value="GMC_oxred_C"/>
    <property type="match status" value="1"/>
</dbReference>
<dbReference type="RefSeq" id="WP_085466676.1">
    <property type="nucleotide sequence ID" value="NZ_FXBL01000004.1"/>
</dbReference>
<evidence type="ECO:0000313" key="9">
    <source>
        <dbReference type="EMBL" id="SMH54173.1"/>
    </source>
</evidence>
<dbReference type="Gene3D" id="3.50.50.60">
    <property type="entry name" value="FAD/NAD(P)-binding domain"/>
    <property type="match status" value="1"/>
</dbReference>
<dbReference type="InterPro" id="IPR012132">
    <property type="entry name" value="GMC_OxRdtase"/>
</dbReference>
<dbReference type="GO" id="GO:0019285">
    <property type="term" value="P:glycine betaine biosynthetic process from choline"/>
    <property type="evidence" value="ECO:0007669"/>
    <property type="project" value="TreeGrafter"/>
</dbReference>
<sequence length="542" mass="58511">MNSAGKRFTYVIVGAGSAGCVLANRLSEDPANSVCLIEAGPTDRSPLIHVPLGVMRLINHPRLNWNFTTTPQKHAADRKIAVPRGKTLGGSSSINGMVYTRGQPSDYDDWASLGNPGWSFREVLPYFRRSENNRDFRDSVYHGTEGPVQVGFLDQYNPLSEIFFQAGEALQYRRNEDFCGETHEGFGRRQASIARGRRSSTSTAYLAPARHRPNLEILTGALARRVVVEDGRATGVEVEIGNEVRVVGADREVILSAGAIGSPHLLLLSGIGDGDELRAMGIDVKRHLPGVGRNLQDHIAAAVQYTSPTTVPYGLSWKSLPWLAWNVVSYPFTGRGLLANNILHSGAFIRSLPGLARPDVQLILVPAIRDKKGRMGRGFGFGILSVLLRPKSTGRVFLQSADPKSAPGIDPDFLAESEDVETIVRGLRIARRLVETEPFAPYRGAEIDPGREVESADGMAAYVREKSHTAYHPVGTCTMGPGKEAVVDAELKVHGIAGLRVADASIMPTLIGGNTNGPAIMVGEKAADIILGRPPLPADDLP</sequence>
<dbReference type="GO" id="GO:0008812">
    <property type="term" value="F:choline dehydrogenase activity"/>
    <property type="evidence" value="ECO:0007669"/>
    <property type="project" value="TreeGrafter"/>
</dbReference>
<accession>A0A1X7PRT8</accession>
<evidence type="ECO:0000256" key="3">
    <source>
        <dbReference type="ARBA" id="ARBA00022630"/>
    </source>
</evidence>
<feature type="binding site" evidence="5">
    <location>
        <begin position="95"/>
        <end position="98"/>
    </location>
    <ligand>
        <name>FAD</name>
        <dbReference type="ChEBI" id="CHEBI:57692"/>
    </ligand>
</feature>
<evidence type="ECO:0000313" key="10">
    <source>
        <dbReference type="Proteomes" id="UP000193083"/>
    </source>
</evidence>
<proteinExistence type="inferred from homology"/>
<evidence type="ECO:0000259" key="8">
    <source>
        <dbReference type="PROSITE" id="PS00624"/>
    </source>
</evidence>
<evidence type="ECO:0000256" key="6">
    <source>
        <dbReference type="RuleBase" id="RU003968"/>
    </source>
</evidence>
<reference evidence="9 10" key="1">
    <citation type="submission" date="2017-04" db="EMBL/GenBank/DDBJ databases">
        <authorList>
            <person name="Afonso C.L."/>
            <person name="Miller P.J."/>
            <person name="Scott M.A."/>
            <person name="Spackman E."/>
            <person name="Goraichik I."/>
            <person name="Dimitrov K.M."/>
            <person name="Suarez D.L."/>
            <person name="Swayne D.E."/>
        </authorList>
    </citation>
    <scope>NUCLEOTIDE SEQUENCE [LARGE SCALE GENOMIC DNA]</scope>
    <source>
        <strain evidence="9 10">B5P</strain>
    </source>
</reference>
<dbReference type="AlphaFoldDB" id="A0A1X7PRT8"/>
<evidence type="ECO:0000259" key="7">
    <source>
        <dbReference type="PROSITE" id="PS00623"/>
    </source>
</evidence>
<evidence type="ECO:0000256" key="2">
    <source>
        <dbReference type="ARBA" id="ARBA00010790"/>
    </source>
</evidence>
<dbReference type="SUPFAM" id="SSF54373">
    <property type="entry name" value="FAD-linked reductases, C-terminal domain"/>
    <property type="match status" value="1"/>
</dbReference>
<protein>
    <submittedName>
        <fullName evidence="9">Choline dehydrogenase</fullName>
    </submittedName>
</protein>
<dbReference type="OrthoDB" id="9785276at2"/>
<dbReference type="PROSITE" id="PS00624">
    <property type="entry name" value="GMC_OXRED_2"/>
    <property type="match status" value="1"/>
</dbReference>
<dbReference type="SUPFAM" id="SSF51905">
    <property type="entry name" value="FAD/NAD(P)-binding domain"/>
    <property type="match status" value="1"/>
</dbReference>
<dbReference type="PIRSF" id="PIRSF000137">
    <property type="entry name" value="Alcohol_oxidase"/>
    <property type="match status" value="1"/>
</dbReference>
<feature type="domain" description="Glucose-methanol-choline oxidoreductase N-terminal" evidence="7">
    <location>
        <begin position="85"/>
        <end position="108"/>
    </location>
</feature>
<dbReference type="EMBL" id="FXBL01000004">
    <property type="protein sequence ID" value="SMH54173.1"/>
    <property type="molecule type" value="Genomic_DNA"/>
</dbReference>
<evidence type="ECO:0000256" key="5">
    <source>
        <dbReference type="PIRSR" id="PIRSR000137-2"/>
    </source>
</evidence>
<evidence type="ECO:0000256" key="4">
    <source>
        <dbReference type="ARBA" id="ARBA00022827"/>
    </source>
</evidence>
<evidence type="ECO:0000256" key="1">
    <source>
        <dbReference type="ARBA" id="ARBA00001974"/>
    </source>
</evidence>
<dbReference type="PROSITE" id="PS51257">
    <property type="entry name" value="PROKAR_LIPOPROTEIN"/>
    <property type="match status" value="1"/>
</dbReference>
<name>A0A1X7PRT8_9HYPH</name>
<organism evidence="9 10">
    <name type="scientific">Mesorhizobium australicum</name>
    <dbReference type="NCBI Taxonomy" id="536018"/>
    <lineage>
        <taxon>Bacteria</taxon>
        <taxon>Pseudomonadati</taxon>
        <taxon>Pseudomonadota</taxon>
        <taxon>Alphaproteobacteria</taxon>
        <taxon>Hyphomicrobiales</taxon>
        <taxon>Phyllobacteriaceae</taxon>
        <taxon>Mesorhizobium</taxon>
    </lineage>
</organism>
<dbReference type="InterPro" id="IPR007867">
    <property type="entry name" value="GMC_OxRtase_C"/>
</dbReference>
<dbReference type="InterPro" id="IPR036188">
    <property type="entry name" value="FAD/NAD-bd_sf"/>
</dbReference>
<dbReference type="GO" id="GO:0050660">
    <property type="term" value="F:flavin adenine dinucleotide binding"/>
    <property type="evidence" value="ECO:0007669"/>
    <property type="project" value="InterPro"/>
</dbReference>
<comment type="similarity">
    <text evidence="2 6">Belongs to the GMC oxidoreductase family.</text>
</comment>
<comment type="cofactor">
    <cofactor evidence="1 5">
        <name>FAD</name>
        <dbReference type="ChEBI" id="CHEBI:57692"/>
    </cofactor>
</comment>
<keyword evidence="3 6" id="KW-0285">Flavoprotein</keyword>
<dbReference type="Proteomes" id="UP000193083">
    <property type="component" value="Unassembled WGS sequence"/>
</dbReference>
<dbReference type="PANTHER" id="PTHR11552">
    <property type="entry name" value="GLUCOSE-METHANOL-CHOLINE GMC OXIDOREDUCTASE"/>
    <property type="match status" value="1"/>
</dbReference>
<dbReference type="PROSITE" id="PS00623">
    <property type="entry name" value="GMC_OXRED_1"/>
    <property type="match status" value="1"/>
</dbReference>
<dbReference type="GO" id="GO:0016020">
    <property type="term" value="C:membrane"/>
    <property type="evidence" value="ECO:0007669"/>
    <property type="project" value="TreeGrafter"/>
</dbReference>
<dbReference type="Gene3D" id="3.30.560.10">
    <property type="entry name" value="Glucose Oxidase, domain 3"/>
    <property type="match status" value="1"/>
</dbReference>
<keyword evidence="4 5" id="KW-0274">FAD</keyword>